<evidence type="ECO:0000259" key="2">
    <source>
        <dbReference type="Pfam" id="PF13193"/>
    </source>
</evidence>
<feature type="domain" description="AMP-binding enzyme C-terminal" evidence="2">
    <location>
        <begin position="13"/>
        <end position="86"/>
    </location>
</feature>
<dbReference type="InterPro" id="IPR045851">
    <property type="entry name" value="AMP-bd_C_sf"/>
</dbReference>
<dbReference type="Pfam" id="PF13193">
    <property type="entry name" value="AMP-binding_C"/>
    <property type="match status" value="1"/>
</dbReference>
<gene>
    <name evidence="3" type="ORF">UFOPK3773_01164</name>
</gene>
<dbReference type="PANTHER" id="PTHR43352:SF1">
    <property type="entry name" value="ANTHRANILATE--COA LIGASE"/>
    <property type="match status" value="1"/>
</dbReference>
<dbReference type="GO" id="GO:0016878">
    <property type="term" value="F:acid-thiol ligase activity"/>
    <property type="evidence" value="ECO:0007669"/>
    <property type="project" value="TreeGrafter"/>
</dbReference>
<keyword evidence="1" id="KW-0436">Ligase</keyword>
<proteinExistence type="predicted"/>
<evidence type="ECO:0000313" key="3">
    <source>
        <dbReference type="EMBL" id="CAB4946577.1"/>
    </source>
</evidence>
<dbReference type="Gene3D" id="3.30.300.30">
    <property type="match status" value="1"/>
</dbReference>
<accession>A0A6J7JU47</accession>
<dbReference type="InterPro" id="IPR025110">
    <property type="entry name" value="AMP-bd_C"/>
</dbReference>
<reference evidence="3" key="1">
    <citation type="submission" date="2020-05" db="EMBL/GenBank/DDBJ databases">
        <authorList>
            <person name="Chiriac C."/>
            <person name="Salcher M."/>
            <person name="Ghai R."/>
            <person name="Kavagutti S V."/>
        </authorList>
    </citation>
    <scope>NUCLEOTIDE SEQUENCE</scope>
</reference>
<organism evidence="3">
    <name type="scientific">freshwater metagenome</name>
    <dbReference type="NCBI Taxonomy" id="449393"/>
    <lineage>
        <taxon>unclassified sequences</taxon>
        <taxon>metagenomes</taxon>
        <taxon>ecological metagenomes</taxon>
    </lineage>
</organism>
<dbReference type="EMBL" id="CAFBNF010000125">
    <property type="protein sequence ID" value="CAB4946577.1"/>
    <property type="molecule type" value="Genomic_DNA"/>
</dbReference>
<dbReference type="SUPFAM" id="SSF56801">
    <property type="entry name" value="Acetyl-CoA synthetase-like"/>
    <property type="match status" value="1"/>
</dbReference>
<name>A0A6J7JU47_9ZZZZ</name>
<protein>
    <submittedName>
        <fullName evidence="3">Unannotated protein</fullName>
    </submittedName>
</protein>
<evidence type="ECO:0000256" key="1">
    <source>
        <dbReference type="ARBA" id="ARBA00022598"/>
    </source>
</evidence>
<sequence length="107" mass="11709">MILSGGVNIYPREIEDALLLHPEIVEVAVVGRPSREWGEEVVAYVVTNSSRPVEQLVAEAIGDVAPYKRPRQTFLVESLPRNSTGKLLKRELRDQAAATGTTPEVSA</sequence>
<dbReference type="GO" id="GO:0044550">
    <property type="term" value="P:secondary metabolite biosynthetic process"/>
    <property type="evidence" value="ECO:0007669"/>
    <property type="project" value="TreeGrafter"/>
</dbReference>
<dbReference type="PANTHER" id="PTHR43352">
    <property type="entry name" value="ACETYL-COA SYNTHETASE"/>
    <property type="match status" value="1"/>
</dbReference>
<dbReference type="AlphaFoldDB" id="A0A6J7JU47"/>